<evidence type="ECO:0000313" key="1">
    <source>
        <dbReference type="EMBL" id="KAG6108523.1"/>
    </source>
</evidence>
<protein>
    <submittedName>
        <fullName evidence="1">Uncharacterized protein</fullName>
    </submittedName>
</protein>
<dbReference type="AlphaFoldDB" id="A0A9P7TQL7"/>
<organism evidence="1 2">
    <name type="scientific">Claviceps humidiphila</name>
    <dbReference type="NCBI Taxonomy" id="1294629"/>
    <lineage>
        <taxon>Eukaryota</taxon>
        <taxon>Fungi</taxon>
        <taxon>Dikarya</taxon>
        <taxon>Ascomycota</taxon>
        <taxon>Pezizomycotina</taxon>
        <taxon>Sordariomycetes</taxon>
        <taxon>Hypocreomycetidae</taxon>
        <taxon>Hypocreales</taxon>
        <taxon>Clavicipitaceae</taxon>
        <taxon>Claviceps</taxon>
    </lineage>
</organism>
<gene>
    <name evidence="1" type="ORF">E4U13_006399</name>
</gene>
<sequence length="90" mass="9551">MSIVTYPPAFRAEPNVAFCPDVIDKSLYNAESVIGIPASESQVATLMIGGAVLAGNLKLEEQTLGKEPKAFAFTCARTPFVSPDTVLYNG</sequence>
<dbReference type="Proteomes" id="UP000732380">
    <property type="component" value="Unassembled WGS sequence"/>
</dbReference>
<keyword evidence="2" id="KW-1185">Reference proteome</keyword>
<reference evidence="1 2" key="1">
    <citation type="journal article" date="2020" name="bioRxiv">
        <title>Whole genome comparisons of ergot fungi reveals the divergence and evolution of species within the genus Claviceps are the result of varying mechanisms driving genome evolution and host range expansion.</title>
        <authorList>
            <person name="Wyka S.A."/>
            <person name="Mondo S.J."/>
            <person name="Liu M."/>
            <person name="Dettman J."/>
            <person name="Nalam V."/>
            <person name="Broders K.D."/>
        </authorList>
    </citation>
    <scope>NUCLEOTIDE SEQUENCE [LARGE SCALE GENOMIC DNA]</scope>
    <source>
        <strain evidence="1 2">LM576</strain>
    </source>
</reference>
<evidence type="ECO:0000313" key="2">
    <source>
        <dbReference type="Proteomes" id="UP000732380"/>
    </source>
</evidence>
<name>A0A9P7TQL7_9HYPO</name>
<comment type="caution">
    <text evidence="1">The sequence shown here is derived from an EMBL/GenBank/DDBJ whole genome shotgun (WGS) entry which is preliminary data.</text>
</comment>
<dbReference type="EMBL" id="SRQM01000556">
    <property type="protein sequence ID" value="KAG6108523.1"/>
    <property type="molecule type" value="Genomic_DNA"/>
</dbReference>
<proteinExistence type="predicted"/>
<accession>A0A9P7TQL7</accession>